<dbReference type="OrthoDB" id="10004661at2759"/>
<dbReference type="Proteomes" id="UP000593579">
    <property type="component" value="Unassembled WGS sequence"/>
</dbReference>
<feature type="domain" description="GH3 middle" evidence="3">
    <location>
        <begin position="375"/>
        <end position="461"/>
    </location>
</feature>
<proteinExistence type="inferred from homology"/>
<dbReference type="GO" id="GO:0005737">
    <property type="term" value="C:cytoplasm"/>
    <property type="evidence" value="ECO:0007669"/>
    <property type="project" value="TreeGrafter"/>
</dbReference>
<reference evidence="5 6" key="1">
    <citation type="journal article" date="2019" name="Genome Biol. Evol.">
        <title>Insights into the evolution of the New World diploid cottons (Gossypium, subgenus Houzingenia) based on genome sequencing.</title>
        <authorList>
            <person name="Grover C.E."/>
            <person name="Arick M.A. 2nd"/>
            <person name="Thrash A."/>
            <person name="Conover J.L."/>
            <person name="Sanders W.S."/>
            <person name="Peterson D.G."/>
            <person name="Frelichowski J.E."/>
            <person name="Scheffler J.A."/>
            <person name="Scheffler B.E."/>
            <person name="Wendel J.F."/>
        </authorList>
    </citation>
    <scope>NUCLEOTIDE SEQUENCE [LARGE SCALE GENOMIC DNA]</scope>
    <source>
        <strain evidence="5">5</strain>
        <tissue evidence="5">Leaf</tissue>
    </source>
</reference>
<dbReference type="InterPro" id="IPR055378">
    <property type="entry name" value="GH3_C"/>
</dbReference>
<evidence type="ECO:0000256" key="1">
    <source>
        <dbReference type="ARBA" id="ARBA00008068"/>
    </source>
</evidence>
<comment type="similarity">
    <text evidence="1">Belongs to the IAA-amido conjugating enzyme family.</text>
</comment>
<evidence type="ECO:0000313" key="6">
    <source>
        <dbReference type="Proteomes" id="UP000593579"/>
    </source>
</evidence>
<dbReference type="PANTHER" id="PTHR31901:SF57">
    <property type="entry name" value="INDOLE-3-ACETIC ACID-AMIDO SYNTHETASE GH3.17-LIKE ISOFORM X3"/>
    <property type="match status" value="1"/>
</dbReference>
<dbReference type="GO" id="GO:0016881">
    <property type="term" value="F:acid-amino acid ligase activity"/>
    <property type="evidence" value="ECO:0007669"/>
    <property type="project" value="TreeGrafter"/>
</dbReference>
<feature type="domain" description="GH3 C-terminal" evidence="4">
    <location>
        <begin position="477"/>
        <end position="601"/>
    </location>
</feature>
<dbReference type="InterPro" id="IPR004993">
    <property type="entry name" value="GH3"/>
</dbReference>
<dbReference type="EMBL" id="JABEZY010000004">
    <property type="protein sequence ID" value="MBA0736157.1"/>
    <property type="molecule type" value="Genomic_DNA"/>
</dbReference>
<dbReference type="AlphaFoldDB" id="A0A7J9BIY5"/>
<organism evidence="5 6">
    <name type="scientific">Gossypium gossypioides</name>
    <name type="common">Mexican cotton</name>
    <name type="synonym">Selera gossypioides</name>
    <dbReference type="NCBI Taxonomy" id="34282"/>
    <lineage>
        <taxon>Eukaryota</taxon>
        <taxon>Viridiplantae</taxon>
        <taxon>Streptophyta</taxon>
        <taxon>Embryophyta</taxon>
        <taxon>Tracheophyta</taxon>
        <taxon>Spermatophyta</taxon>
        <taxon>Magnoliopsida</taxon>
        <taxon>eudicotyledons</taxon>
        <taxon>Gunneridae</taxon>
        <taxon>Pentapetalae</taxon>
        <taxon>rosids</taxon>
        <taxon>malvids</taxon>
        <taxon>Malvales</taxon>
        <taxon>Malvaceae</taxon>
        <taxon>Malvoideae</taxon>
        <taxon>Gossypium</taxon>
    </lineage>
</organism>
<dbReference type="PANTHER" id="PTHR31901">
    <property type="entry name" value="GH3 DOMAIN-CONTAINING PROTEIN"/>
    <property type="match status" value="1"/>
</dbReference>
<evidence type="ECO:0000259" key="4">
    <source>
        <dbReference type="Pfam" id="PF23572"/>
    </source>
</evidence>
<protein>
    <recommendedName>
        <fullName evidence="7">Indole-3-acetic acid-amido synthetase GH3.17-like</fullName>
    </recommendedName>
</protein>
<comment type="caution">
    <text evidence="5">The sequence shown here is derived from an EMBL/GenBank/DDBJ whole genome shotgun (WGS) entry which is preliminary data.</text>
</comment>
<evidence type="ECO:0000256" key="2">
    <source>
        <dbReference type="ARBA" id="ARBA00022598"/>
    </source>
</evidence>
<evidence type="ECO:0000259" key="3">
    <source>
        <dbReference type="Pfam" id="PF23571"/>
    </source>
</evidence>
<keyword evidence="2" id="KW-0436">Ligase</keyword>
<evidence type="ECO:0000313" key="5">
    <source>
        <dbReference type="EMBL" id="MBA0736157.1"/>
    </source>
</evidence>
<sequence>MATNDYESVLKMLEEITTNARQIQEQLLGEILRKNAETEYLQGFLHGQTDKQLFKKNVPIVTYDHIKPYIDRIANGKASSDILLVEPLIGFSLSSGTSGGQPKLIPITAESANVTEALDLPETLLLKATPPFGYWHRNSSEELLQRQSPKTNHFGLSIYRHFGDLSQVGKRMELLYAKPDVETPSGLKASAVTTRAFKESSFQAILPKLYTSPYETIFCPDTKQSTYCQLLFGLIQRDEVAVIGSIFAATVLRGIKFIENNWRELCSNIKTGKISDWITDSGCRKAASLILKPNPKLADLLEDICSCKSWEGIVRKLWPKTKYIGTVCTGAMLQFTAELEFYCGGLPLVSGFYACSEGAIAINMEPLSKPSDVSYTILPNTVYYEFLPIKEDCVTDSQNQVQLNTSRHKDTETVDLVNVKPGQCYEILVTSPTGLYRYRVGDIIKVTGFHNNTPQFQFVGRQNVALGVDMERTSEADILKAVAEAKALLDPLGLILTEYTSYGDTSSTPGHYVIFWEIKPKEGNNNNNDGKELDPKVMEECCSKMEDSLHFTYRMYRKENIIAALEIRVVKQGAFEALLEYFVSNGASLSQYKTPICIKTKEALNILDSRVIAKFFSPRTPIQDN</sequence>
<name>A0A7J9BIY5_GOSGO</name>
<dbReference type="Pfam" id="PF23571">
    <property type="entry name" value="GH3_M"/>
    <property type="match status" value="1"/>
</dbReference>
<dbReference type="InterPro" id="IPR055377">
    <property type="entry name" value="GH3_M"/>
</dbReference>
<evidence type="ECO:0008006" key="7">
    <source>
        <dbReference type="Google" id="ProtNLM"/>
    </source>
</evidence>
<keyword evidence="6" id="KW-1185">Reference proteome</keyword>
<dbReference type="Pfam" id="PF03321">
    <property type="entry name" value="GH3"/>
    <property type="match status" value="2"/>
</dbReference>
<accession>A0A7J9BIY5</accession>
<gene>
    <name evidence="5" type="ORF">Gogos_009731</name>
</gene>
<dbReference type="Pfam" id="PF23572">
    <property type="entry name" value="GH3_C"/>
    <property type="match status" value="1"/>
</dbReference>